<evidence type="ECO:0000313" key="5">
    <source>
        <dbReference type="EMBL" id="OWJ77282.1"/>
    </source>
</evidence>
<comment type="similarity">
    <text evidence="1">Belongs to the leucine-binding protein family.</text>
</comment>
<dbReference type="EMBL" id="NIPW01000022">
    <property type="protein sequence ID" value="OWJ77282.1"/>
    <property type="molecule type" value="Genomic_DNA"/>
</dbReference>
<reference evidence="5 6" key="1">
    <citation type="submission" date="2016-12" db="EMBL/GenBank/DDBJ databases">
        <title>Comparison of Traditional DNA-DNA Hybridization with In Silico Genomic Analysis.</title>
        <authorList>
            <person name="Nicholson A.C."/>
            <person name="Humrighouse B.W."/>
            <person name="Graziano J."/>
            <person name="Lasker B."/>
            <person name="Whitney A.M."/>
            <person name="Mcquiston J.R."/>
        </authorList>
    </citation>
    <scope>NUCLEOTIDE SEQUENCE [LARGE SCALE GENOMIC DNA]</scope>
    <source>
        <strain evidence="5 6">H2240</strain>
    </source>
</reference>
<dbReference type="SUPFAM" id="SSF53822">
    <property type="entry name" value="Periplasmic binding protein-like I"/>
    <property type="match status" value="1"/>
</dbReference>
<keyword evidence="3" id="KW-0029">Amino-acid transport</keyword>
<dbReference type="Gene3D" id="3.40.50.2300">
    <property type="match status" value="2"/>
</dbReference>
<organism evidence="5 6">
    <name type="scientific">Haematobacter genomosp. 1</name>
    <dbReference type="NCBI Taxonomy" id="366618"/>
    <lineage>
        <taxon>Bacteria</taxon>
        <taxon>Pseudomonadati</taxon>
        <taxon>Pseudomonadota</taxon>
        <taxon>Alphaproteobacteria</taxon>
        <taxon>Rhodobacterales</taxon>
        <taxon>Paracoccaceae</taxon>
        <taxon>Haematobacter</taxon>
    </lineage>
</organism>
<dbReference type="InterPro" id="IPR028081">
    <property type="entry name" value="Leu-bd"/>
</dbReference>
<gene>
    <name evidence="5" type="ORF">CDV49_11670</name>
</gene>
<name>A0A212AAL9_9RHOB</name>
<dbReference type="Proteomes" id="UP000196878">
    <property type="component" value="Unassembled WGS sequence"/>
</dbReference>
<protein>
    <submittedName>
        <fullName evidence="5">Branched-chain amino acid ABC transporter substrate-binding protein</fullName>
    </submittedName>
</protein>
<accession>A0A212AAL9</accession>
<evidence type="ECO:0000256" key="2">
    <source>
        <dbReference type="ARBA" id="ARBA00022729"/>
    </source>
</evidence>
<evidence type="ECO:0000259" key="4">
    <source>
        <dbReference type="Pfam" id="PF13458"/>
    </source>
</evidence>
<dbReference type="PANTHER" id="PTHR30483:SF6">
    <property type="entry name" value="PERIPLASMIC BINDING PROTEIN OF ABC TRANSPORTER FOR NATURAL AMINO ACIDS"/>
    <property type="match status" value="1"/>
</dbReference>
<dbReference type="Pfam" id="PF13458">
    <property type="entry name" value="Peripla_BP_6"/>
    <property type="match status" value="1"/>
</dbReference>
<dbReference type="OrthoDB" id="7855203at2"/>
<proteinExistence type="inferred from homology"/>
<sequence length="396" mass="42691">MTLGGGERMLRLLAASALALTVGLGGATGARAAEFIIGSELPLTGPLARVGQGMNEGIQVAAEIFNRTNGRHTVKVITVDDETQPAKAIAAIEKLNSEGAIAFTGGYGSNIIGPASDTAERLGKVYITSGGVATELSHRGLKTFFRINNAAGYAKALAGFYRDQGIRSVSVLYSTREATQEVARMLEKDWQASGIAVTMHPFDASVTDFKPIMHKIKVIDRSEAIAMIGYENDYVGIIRAARVFTPDVKAIGGVWSLTTTKMWRDFPELMNNVYGTSTVSFPPKFLTEQERVFAEVYAQMFGKDVDYLGIYGYVQSTLLFNAVAEAYDAGDPSTEGIIRALRGKEHETLIGTVRFDEGGDNVNFSHRIGQHQAGQIPIVWPPEAQTGPATFPGVAW</sequence>
<evidence type="ECO:0000256" key="3">
    <source>
        <dbReference type="ARBA" id="ARBA00022970"/>
    </source>
</evidence>
<dbReference type="PANTHER" id="PTHR30483">
    <property type="entry name" value="LEUCINE-SPECIFIC-BINDING PROTEIN"/>
    <property type="match status" value="1"/>
</dbReference>
<feature type="domain" description="Leucine-binding protein" evidence="4">
    <location>
        <begin position="37"/>
        <end position="358"/>
    </location>
</feature>
<dbReference type="GO" id="GO:0006865">
    <property type="term" value="P:amino acid transport"/>
    <property type="evidence" value="ECO:0007669"/>
    <property type="project" value="UniProtKB-KW"/>
</dbReference>
<comment type="caution">
    <text evidence="5">The sequence shown here is derived from an EMBL/GenBank/DDBJ whole genome shotgun (WGS) entry which is preliminary data.</text>
</comment>
<keyword evidence="3" id="KW-0813">Transport</keyword>
<dbReference type="InterPro" id="IPR051010">
    <property type="entry name" value="BCAA_transport"/>
</dbReference>
<keyword evidence="2" id="KW-0732">Signal</keyword>
<dbReference type="InterPro" id="IPR028082">
    <property type="entry name" value="Peripla_BP_I"/>
</dbReference>
<keyword evidence="6" id="KW-1185">Reference proteome</keyword>
<evidence type="ECO:0000256" key="1">
    <source>
        <dbReference type="ARBA" id="ARBA00010062"/>
    </source>
</evidence>
<evidence type="ECO:0000313" key="6">
    <source>
        <dbReference type="Proteomes" id="UP000196878"/>
    </source>
</evidence>
<dbReference type="AlphaFoldDB" id="A0A212AAL9"/>